<evidence type="ECO:0000256" key="6">
    <source>
        <dbReference type="ARBA" id="ARBA00022691"/>
    </source>
</evidence>
<organism evidence="13 14">
    <name type="scientific">Rhamnusium bicolor</name>
    <dbReference type="NCBI Taxonomy" id="1586634"/>
    <lineage>
        <taxon>Eukaryota</taxon>
        <taxon>Metazoa</taxon>
        <taxon>Ecdysozoa</taxon>
        <taxon>Arthropoda</taxon>
        <taxon>Hexapoda</taxon>
        <taxon>Insecta</taxon>
        <taxon>Pterygota</taxon>
        <taxon>Neoptera</taxon>
        <taxon>Endopterygota</taxon>
        <taxon>Coleoptera</taxon>
        <taxon>Polyphaga</taxon>
        <taxon>Cucujiformia</taxon>
        <taxon>Chrysomeloidea</taxon>
        <taxon>Cerambycidae</taxon>
        <taxon>Lepturinae</taxon>
        <taxon>Rhagiini</taxon>
        <taxon>Rhamnusium</taxon>
    </lineage>
</organism>
<keyword evidence="9" id="KW-0863">Zinc-finger</keyword>
<name>A0AAV8X486_9CUCU</name>
<reference evidence="13" key="1">
    <citation type="journal article" date="2023" name="Insect Mol. Biol.">
        <title>Genome sequencing provides insights into the evolution of gene families encoding plant cell wall-degrading enzymes in longhorned beetles.</title>
        <authorList>
            <person name="Shin N.R."/>
            <person name="Okamura Y."/>
            <person name="Kirsch R."/>
            <person name="Pauchet Y."/>
        </authorList>
    </citation>
    <scope>NUCLEOTIDE SEQUENCE</scope>
    <source>
        <strain evidence="13">RBIC_L_NR</strain>
    </source>
</reference>
<dbReference type="Proteomes" id="UP001162156">
    <property type="component" value="Unassembled WGS sequence"/>
</dbReference>
<dbReference type="PANTHER" id="PTHR21210:SF0">
    <property type="entry name" value="TRNA (URACIL-O(2)-)-METHYLTRANSFERASE-RELATED"/>
    <property type="match status" value="1"/>
</dbReference>
<keyword evidence="6 10" id="KW-0949">S-adenosyl-L-methionine</keyword>
<dbReference type="GO" id="GO:0141101">
    <property type="term" value="F:tRNA(Ser) (uridine(44)-2'-O-)-methyltransferase activity"/>
    <property type="evidence" value="ECO:0007669"/>
    <property type="project" value="UniProtKB-EC"/>
</dbReference>
<keyword evidence="7 10" id="KW-0819">tRNA processing</keyword>
<keyword evidence="9" id="KW-0862">Zinc</keyword>
<protein>
    <recommendedName>
        <fullName evidence="10">tRNA (uracil-O(2)-)-methyltransferase</fullName>
        <ecNumber evidence="10">2.1.1.211</ecNumber>
    </recommendedName>
</protein>
<keyword evidence="4 10" id="KW-0489">Methyltransferase</keyword>
<evidence type="ECO:0000256" key="4">
    <source>
        <dbReference type="ARBA" id="ARBA00022603"/>
    </source>
</evidence>
<evidence type="ECO:0000256" key="5">
    <source>
        <dbReference type="ARBA" id="ARBA00022679"/>
    </source>
</evidence>
<dbReference type="PROSITE" id="PS50103">
    <property type="entry name" value="ZF_C3H1"/>
    <property type="match status" value="1"/>
</dbReference>
<keyword evidence="14" id="KW-1185">Reference proteome</keyword>
<keyword evidence="9" id="KW-0479">Metal-binding</keyword>
<proteinExistence type="inferred from homology"/>
<dbReference type="PANTHER" id="PTHR21210">
    <property type="entry name" value="TRNA (URACIL-O(2)-)-METHYLTRANSFERASE-RELATED"/>
    <property type="match status" value="1"/>
</dbReference>
<evidence type="ECO:0000256" key="3">
    <source>
        <dbReference type="ARBA" id="ARBA00022490"/>
    </source>
</evidence>
<evidence type="ECO:0000256" key="1">
    <source>
        <dbReference type="ARBA" id="ARBA00004496"/>
    </source>
</evidence>
<dbReference type="GO" id="GO:0030488">
    <property type="term" value="P:tRNA methylation"/>
    <property type="evidence" value="ECO:0007669"/>
    <property type="project" value="UniProtKB-UniRule"/>
</dbReference>
<comment type="subcellular location">
    <subcellularLocation>
        <location evidence="1 10">Cytoplasm</location>
    </subcellularLocation>
</comment>
<dbReference type="InterPro" id="IPR000571">
    <property type="entry name" value="Znf_CCCH"/>
</dbReference>
<dbReference type="GO" id="GO:0005737">
    <property type="term" value="C:cytoplasm"/>
    <property type="evidence" value="ECO:0007669"/>
    <property type="project" value="UniProtKB-SubCell"/>
</dbReference>
<dbReference type="EMBL" id="JANEYF010003871">
    <property type="protein sequence ID" value="KAJ8933361.1"/>
    <property type="molecule type" value="Genomic_DNA"/>
</dbReference>
<comment type="function">
    <text evidence="10">Adenosyl-L-methionine (AdoMet)-dependent tRNA (uracil-O(2)-)-methyltransferase.</text>
</comment>
<evidence type="ECO:0000256" key="11">
    <source>
        <dbReference type="SAM" id="MobiDB-lite"/>
    </source>
</evidence>
<dbReference type="InterPro" id="IPR006578">
    <property type="entry name" value="MADF-dom"/>
</dbReference>
<evidence type="ECO:0000256" key="9">
    <source>
        <dbReference type="PROSITE-ProRule" id="PRU00723"/>
    </source>
</evidence>
<comment type="similarity">
    <text evidence="2 10">Belongs to the TRM44 family.</text>
</comment>
<dbReference type="EC" id="2.1.1.211" evidence="10"/>
<evidence type="ECO:0000313" key="13">
    <source>
        <dbReference type="EMBL" id="KAJ8933361.1"/>
    </source>
</evidence>
<comment type="caution">
    <text evidence="13">The sequence shown here is derived from an EMBL/GenBank/DDBJ whole genome shotgun (WGS) entry which is preliminary data.</text>
</comment>
<gene>
    <name evidence="13" type="ORF">NQ314_014076</name>
</gene>
<evidence type="ECO:0000256" key="7">
    <source>
        <dbReference type="ARBA" id="ARBA00022694"/>
    </source>
</evidence>
<evidence type="ECO:0000256" key="10">
    <source>
        <dbReference type="RuleBase" id="RU368004"/>
    </source>
</evidence>
<evidence type="ECO:0000259" key="12">
    <source>
        <dbReference type="PROSITE" id="PS50103"/>
    </source>
</evidence>
<dbReference type="Pfam" id="PF07757">
    <property type="entry name" value="AdoMet_MTase"/>
    <property type="match status" value="1"/>
</dbReference>
<dbReference type="AlphaFoldDB" id="A0AAV8X486"/>
<dbReference type="Pfam" id="PF10545">
    <property type="entry name" value="MADF_DNA_bdg"/>
    <property type="match status" value="1"/>
</dbReference>
<feature type="zinc finger region" description="C3H1-type" evidence="9">
    <location>
        <begin position="712"/>
        <end position="742"/>
    </location>
</feature>
<evidence type="ECO:0000256" key="8">
    <source>
        <dbReference type="ARBA" id="ARBA00047957"/>
    </source>
</evidence>
<keyword evidence="3 10" id="KW-0963">Cytoplasm</keyword>
<evidence type="ECO:0000313" key="14">
    <source>
        <dbReference type="Proteomes" id="UP001162156"/>
    </source>
</evidence>
<dbReference type="InterPro" id="IPR011671">
    <property type="entry name" value="tRNA_uracil_MeTrfase"/>
</dbReference>
<dbReference type="GO" id="GO:0008270">
    <property type="term" value="F:zinc ion binding"/>
    <property type="evidence" value="ECO:0007669"/>
    <property type="project" value="UniProtKB-KW"/>
</dbReference>
<accession>A0AAV8X486</accession>
<feature type="domain" description="C3H1-type" evidence="12">
    <location>
        <begin position="712"/>
        <end position="742"/>
    </location>
</feature>
<feature type="region of interest" description="Disordered" evidence="11">
    <location>
        <begin position="415"/>
        <end position="435"/>
    </location>
</feature>
<comment type="catalytic activity">
    <reaction evidence="8 10">
        <text>uridine(44) in tRNA(Ser) + S-adenosyl-L-methionine = 2'-O-methyluridine(44) in tRNA(Ser) + S-adenosyl-L-homocysteine + H(+)</text>
        <dbReference type="Rhea" id="RHEA:43100"/>
        <dbReference type="Rhea" id="RHEA-COMP:10339"/>
        <dbReference type="Rhea" id="RHEA-COMP:10340"/>
        <dbReference type="ChEBI" id="CHEBI:15378"/>
        <dbReference type="ChEBI" id="CHEBI:57856"/>
        <dbReference type="ChEBI" id="CHEBI:59789"/>
        <dbReference type="ChEBI" id="CHEBI:65315"/>
        <dbReference type="ChEBI" id="CHEBI:74478"/>
        <dbReference type="EC" id="2.1.1.211"/>
    </reaction>
</comment>
<evidence type="ECO:0000256" key="2">
    <source>
        <dbReference type="ARBA" id="ARBA00009056"/>
    </source>
</evidence>
<sequence length="744" mass="86438">MFQVPLATSSTCLTSIAFWETVLLYHCRPHLVNRKLIAVSQILFHKIYLHSKSINISEIFTRSAILYEVRKLNKLTKENISEDFIKSIVEYYDPKIMLIESSIKDFKEECNGVFMSVRILMPRNQKLGKSIEVVILDKDKNTATFVAVSENGKAISAPPFPYQIELTVTFNLRINLNNFEDADTTHAEWIAEKLFKKLLKWVENDIEDNKQMHSLSLITVDEYCLTYGNLKTKYGDSLIREWPKKTNTNPQKYVFEDIAIASYLICIWKKYAKDDVKFVDCGCGNGLLVYILNQEGYSGYGIDLRRRPTWDIYPESTKLEKQPLWDQKDAQYHNRFILNKLWDAVPTEMKSTRNLVRSKWKTLRDTFQKEASEMIWRCLHFLRDQFTARKSTGDLPEIELDIVIEDTIESNAEKFKDNNIVNSPSQSKKREKNQTDDIGSALINIEQNKLRILEIQTKNKDEDELFFESQLPHVGTVTPSSLFPNSTWLIGNHSDELTPWIPVISLRSSPHTNFFILPCCPYDFSGQKYNRTNTSISQYSDYLGYIKNVCNMCGFNTEMDKLRIPSTKRTCLVGIRRQVSSEEMDKINSEINTFIDTRLSTCNFKPRCNTEKVKNCTQLDRNLVQKLVFNCISNLLVEENLIKKTNGEHWNKGISLTLSDLSKKLAAEDLGQLKKECGGLQTLLRNHRYLFDIKNGKVSLREPLRLNEDTTKYKEKPCWFLKYHPNGCLFTSEECAYKHIFLNK</sequence>
<keyword evidence="5 10" id="KW-0808">Transferase</keyword>